<sequence>MDVRATFPQGGLLGWGANLTEALNYRNNPKLYARRTLTSADLRSLKRQIVTPDPGAFSQGSMDDCYLISDLKALMSTEVGRKQIEAMVEVHRDFAVIWFWDGLRRIPVRVRSVFEAGVRRIRGPRTPLAAVIESAYAHFRWEFQGRLPTMGFSGDTLGEIAGVAVWQKRRVLGLRDTDVAAIGRARSADLPVVVSTVGSNPVEFTDAFDIRKRTFDAEAPARIPGLGDVSVRIRAAHAYMVTSVGANWVELVNPWEYNYGTDGQVLRATEGVHQGALTVRLPIFMRLFGHVGLIPSRSLALWKSHLGME</sequence>
<evidence type="ECO:0000313" key="1">
    <source>
        <dbReference type="EMBL" id="MSS83205.1"/>
    </source>
</evidence>
<proteinExistence type="predicted"/>
<dbReference type="RefSeq" id="WP_154542503.1">
    <property type="nucleotide sequence ID" value="NZ_VULO01000001.1"/>
</dbReference>
<accession>A0A6N7W1N6</accession>
<gene>
    <name evidence="1" type="ORF">FYJ24_00165</name>
</gene>
<protein>
    <submittedName>
        <fullName evidence="1">Uncharacterized protein</fullName>
    </submittedName>
</protein>
<evidence type="ECO:0000313" key="2">
    <source>
        <dbReference type="Proteomes" id="UP000470875"/>
    </source>
</evidence>
<dbReference type="EMBL" id="VULO01000001">
    <property type="protein sequence ID" value="MSS83205.1"/>
    <property type="molecule type" value="Genomic_DNA"/>
</dbReference>
<keyword evidence="2" id="KW-1185">Reference proteome</keyword>
<reference evidence="1 2" key="1">
    <citation type="submission" date="2019-08" db="EMBL/GenBank/DDBJ databases">
        <title>In-depth cultivation of the pig gut microbiome towards novel bacterial diversity and tailored functional studies.</title>
        <authorList>
            <person name="Wylensek D."/>
            <person name="Hitch T.C.A."/>
            <person name="Clavel T."/>
        </authorList>
    </citation>
    <scope>NUCLEOTIDE SEQUENCE [LARGE SCALE GENOMIC DNA]</scope>
    <source>
        <strain evidence="1 2">WB03_NA08</strain>
    </source>
</reference>
<dbReference type="AlphaFoldDB" id="A0A6N7W1N6"/>
<name>A0A6N7W1N6_9ACTO</name>
<comment type="caution">
    <text evidence="1">The sequence shown here is derived from an EMBL/GenBank/DDBJ whole genome shotgun (WGS) entry which is preliminary data.</text>
</comment>
<dbReference type="Proteomes" id="UP000470875">
    <property type="component" value="Unassembled WGS sequence"/>
</dbReference>
<organism evidence="1 2">
    <name type="scientific">Scrofimicrobium canadense</name>
    <dbReference type="NCBI Taxonomy" id="2652290"/>
    <lineage>
        <taxon>Bacteria</taxon>
        <taxon>Bacillati</taxon>
        <taxon>Actinomycetota</taxon>
        <taxon>Actinomycetes</taxon>
        <taxon>Actinomycetales</taxon>
        <taxon>Actinomycetaceae</taxon>
        <taxon>Scrofimicrobium</taxon>
    </lineage>
</organism>